<protein>
    <recommendedName>
        <fullName evidence="1">Alpha-mannosidase Ams1-like N-terminal domain-containing protein</fullName>
    </recommendedName>
</protein>
<comment type="caution">
    <text evidence="2">The sequence shown here is derived from an EMBL/GenBank/DDBJ whole genome shotgun (WGS) entry which is preliminary data.</text>
</comment>
<evidence type="ECO:0000313" key="2">
    <source>
        <dbReference type="EMBL" id="KAJ7761317.1"/>
    </source>
</evidence>
<feature type="domain" description="Alpha-mannosidase Ams1-like N-terminal" evidence="1">
    <location>
        <begin position="123"/>
        <end position="181"/>
    </location>
</feature>
<organism evidence="2 3">
    <name type="scientific">Mycena metata</name>
    <dbReference type="NCBI Taxonomy" id="1033252"/>
    <lineage>
        <taxon>Eukaryota</taxon>
        <taxon>Fungi</taxon>
        <taxon>Dikarya</taxon>
        <taxon>Basidiomycota</taxon>
        <taxon>Agaricomycotina</taxon>
        <taxon>Agaricomycetes</taxon>
        <taxon>Agaricomycetidae</taxon>
        <taxon>Agaricales</taxon>
        <taxon>Marasmiineae</taxon>
        <taxon>Mycenaceae</taxon>
        <taxon>Mycena</taxon>
    </lineage>
</organism>
<sequence>MSSSRFGPNGDNGLKNATMHSAVLPRALSAPGTGSGGRRGRMGTAIVPAYALYGGSKQHGLFYHDHKNCDFEYPYHYYTQYKYQHHNDEQPEQALPHPQPLRGRKWIKRLTQDRLSQFNGGTLTMWSAPGLLKPSFAEALSHRADFKPAKKGDAFGPSWTNHWWLVHLVFPEGEFEGEERVTFGPGHHYDLAHTSLSAPITRNVRFLVAAHRPEPLLG</sequence>
<proteinExistence type="predicted"/>
<name>A0AAD7JDU9_9AGAR</name>
<gene>
    <name evidence="2" type="ORF">B0H16DRAFT_1688449</name>
</gene>
<evidence type="ECO:0000313" key="3">
    <source>
        <dbReference type="Proteomes" id="UP001215598"/>
    </source>
</evidence>
<dbReference type="InterPro" id="IPR054723">
    <property type="entry name" value="Ams1-like_N"/>
</dbReference>
<dbReference type="EMBL" id="JARKIB010000035">
    <property type="protein sequence ID" value="KAJ7761317.1"/>
    <property type="molecule type" value="Genomic_DNA"/>
</dbReference>
<dbReference type="Pfam" id="PF22907">
    <property type="entry name" value="Ams1-like_1st"/>
    <property type="match status" value="1"/>
</dbReference>
<dbReference type="Proteomes" id="UP001215598">
    <property type="component" value="Unassembled WGS sequence"/>
</dbReference>
<accession>A0AAD7JDU9</accession>
<keyword evidence="3" id="KW-1185">Reference proteome</keyword>
<dbReference type="AlphaFoldDB" id="A0AAD7JDU9"/>
<evidence type="ECO:0000259" key="1">
    <source>
        <dbReference type="Pfam" id="PF22907"/>
    </source>
</evidence>
<reference evidence="2" key="1">
    <citation type="submission" date="2023-03" db="EMBL/GenBank/DDBJ databases">
        <title>Massive genome expansion in bonnet fungi (Mycena s.s.) driven by repeated elements and novel gene families across ecological guilds.</title>
        <authorList>
            <consortium name="Lawrence Berkeley National Laboratory"/>
            <person name="Harder C.B."/>
            <person name="Miyauchi S."/>
            <person name="Viragh M."/>
            <person name="Kuo A."/>
            <person name="Thoen E."/>
            <person name="Andreopoulos B."/>
            <person name="Lu D."/>
            <person name="Skrede I."/>
            <person name="Drula E."/>
            <person name="Henrissat B."/>
            <person name="Morin E."/>
            <person name="Kohler A."/>
            <person name="Barry K."/>
            <person name="LaButti K."/>
            <person name="Morin E."/>
            <person name="Salamov A."/>
            <person name="Lipzen A."/>
            <person name="Mereny Z."/>
            <person name="Hegedus B."/>
            <person name="Baldrian P."/>
            <person name="Stursova M."/>
            <person name="Weitz H."/>
            <person name="Taylor A."/>
            <person name="Grigoriev I.V."/>
            <person name="Nagy L.G."/>
            <person name="Martin F."/>
            <person name="Kauserud H."/>
        </authorList>
    </citation>
    <scope>NUCLEOTIDE SEQUENCE</scope>
    <source>
        <strain evidence="2">CBHHK182m</strain>
    </source>
</reference>